<dbReference type="GO" id="GO:0008168">
    <property type="term" value="F:methyltransferase activity"/>
    <property type="evidence" value="ECO:0007669"/>
    <property type="project" value="UniProtKB-KW"/>
</dbReference>
<evidence type="ECO:0000313" key="2">
    <source>
        <dbReference type="Proteomes" id="UP000229523"/>
    </source>
</evidence>
<name>A0A2G5NQ99_9STAP</name>
<dbReference type="RefSeq" id="WP_099579785.1">
    <property type="nucleotide sequence ID" value="NZ_MJBI02000001.1"/>
</dbReference>
<sequence>MKALGILPYARALITNYIEPDDIVIDATCGNGNDTLYLAQLLNNTGHIHAFDIQTQAINNAKEKTKGYHNISYHQTGHENVLDVLNQTVKLAIFNLGYLPKGDKSIVTIPKTTIQAIDNIFSILEVGGIIILVIYPGHPEGQVEKDAVLDYLKQIDQNKAHIFKYEFINQKNNPPFVVGIEKR</sequence>
<dbReference type="SUPFAM" id="SSF53335">
    <property type="entry name" value="S-adenosyl-L-methionine-dependent methyltransferases"/>
    <property type="match status" value="1"/>
</dbReference>
<dbReference type="GO" id="GO:0032259">
    <property type="term" value="P:methylation"/>
    <property type="evidence" value="ECO:0007669"/>
    <property type="project" value="UniProtKB-KW"/>
</dbReference>
<gene>
    <name evidence="1" type="primary">mraW</name>
    <name evidence="1" type="ORF">BFS35_000330</name>
</gene>
<keyword evidence="1" id="KW-0489">Methyltransferase</keyword>
<keyword evidence="1" id="KW-0808">Transferase</keyword>
<dbReference type="InterPro" id="IPR010719">
    <property type="entry name" value="MnmM_MeTrfase"/>
</dbReference>
<protein>
    <submittedName>
        <fullName evidence="1">Methyltransferase domain-containing protein</fullName>
        <ecNumber evidence="1">2.1.1.199</ecNumber>
    </submittedName>
</protein>
<reference evidence="1 2" key="1">
    <citation type="journal article" date="2018" name="Front. Microbiol.">
        <title>Description and Comparative Genomics of Macrococcus caseolyticus subsp. hominis subsp. nov., Macrococcus goetzii sp. nov., Macrococcus epidermidis sp. nov., and Macrococcus bohemicus sp. nov., Novel Macrococci From Human Clinical Material With Virulence Potential and Suspected Uptake of Foreign DNA by Natural Transformation.</title>
        <authorList>
            <person name="Maslanova I."/>
            <person name="Wertheimer Z."/>
            <person name="Sedlacek I."/>
            <person name="Svec P."/>
            <person name="Indrakova A."/>
            <person name="Kovarovic V."/>
            <person name="Schumann P."/>
            <person name="Sproer C."/>
            <person name="Kralova S."/>
            <person name="Sedo O."/>
            <person name="Kristofova L."/>
            <person name="Vrbovska V."/>
            <person name="Fuzik T."/>
            <person name="Petras P."/>
            <person name="Zdrahal Z."/>
            <person name="Ruzickova V."/>
            <person name="Doskar J."/>
            <person name="Pantucek R."/>
        </authorList>
    </citation>
    <scope>NUCLEOTIDE SEQUENCE [LARGE SCALE GENOMIC DNA]</scope>
    <source>
        <strain evidence="1 2">CCM 4927</strain>
    </source>
</reference>
<comment type="caution">
    <text evidence="1">The sequence shown here is derived from an EMBL/GenBank/DDBJ whole genome shotgun (WGS) entry which is preliminary data.</text>
</comment>
<dbReference type="InterPro" id="IPR029063">
    <property type="entry name" value="SAM-dependent_MTases_sf"/>
</dbReference>
<dbReference type="PANTHER" id="PTHR35276">
    <property type="entry name" value="S-ADENOSYL-L-METHIONINE-DEPENDENT METHYLTRANSFERASES SUPERFAMILY PROTEIN"/>
    <property type="match status" value="1"/>
</dbReference>
<dbReference type="Gene3D" id="3.40.50.150">
    <property type="entry name" value="Vaccinia Virus protein VP39"/>
    <property type="match status" value="1"/>
</dbReference>
<keyword evidence="2" id="KW-1185">Reference proteome</keyword>
<organism evidence="1 2">
    <name type="scientific">Macrococcoides goetzii</name>
    <dbReference type="NCBI Taxonomy" id="1891097"/>
    <lineage>
        <taxon>Bacteria</taxon>
        <taxon>Bacillati</taxon>
        <taxon>Bacillota</taxon>
        <taxon>Bacilli</taxon>
        <taxon>Bacillales</taxon>
        <taxon>Staphylococcaceae</taxon>
        <taxon>Macrococcoides</taxon>
    </lineage>
</organism>
<dbReference type="EC" id="2.1.1.199" evidence="1"/>
<dbReference type="Proteomes" id="UP000229523">
    <property type="component" value="Unassembled WGS sequence"/>
</dbReference>
<dbReference type="Pfam" id="PF06962">
    <property type="entry name" value="rRNA_methylase"/>
    <property type="match status" value="1"/>
</dbReference>
<dbReference type="PANTHER" id="PTHR35276:SF1">
    <property type="entry name" value="TRNA (MNM(5)S(2)U34)-METHYLTRANSFERASE, CHLOROPLASTIC"/>
    <property type="match status" value="1"/>
</dbReference>
<accession>A0A2G5NQ99</accession>
<evidence type="ECO:0000313" key="1">
    <source>
        <dbReference type="EMBL" id="RAI82164.1"/>
    </source>
</evidence>
<proteinExistence type="predicted"/>
<dbReference type="EMBL" id="MJBI02000001">
    <property type="protein sequence ID" value="RAI82164.1"/>
    <property type="molecule type" value="Genomic_DNA"/>
</dbReference>
<dbReference type="AlphaFoldDB" id="A0A2G5NQ99"/>